<evidence type="ECO:0000313" key="2">
    <source>
        <dbReference type="Proteomes" id="UP001529510"/>
    </source>
</evidence>
<dbReference type="SUPFAM" id="SSF46966">
    <property type="entry name" value="Spectrin repeat"/>
    <property type="match status" value="1"/>
</dbReference>
<proteinExistence type="predicted"/>
<gene>
    <name evidence="1" type="ORF">M9458_001206</name>
</gene>
<accession>A0ABD0RXQ0</accession>
<name>A0ABD0RXQ0_CIRMR</name>
<dbReference type="AlphaFoldDB" id="A0ABD0RXQ0"/>
<keyword evidence="2" id="KW-1185">Reference proteome</keyword>
<organism evidence="1 2">
    <name type="scientific">Cirrhinus mrigala</name>
    <name type="common">Mrigala</name>
    <dbReference type="NCBI Taxonomy" id="683832"/>
    <lineage>
        <taxon>Eukaryota</taxon>
        <taxon>Metazoa</taxon>
        <taxon>Chordata</taxon>
        <taxon>Craniata</taxon>
        <taxon>Vertebrata</taxon>
        <taxon>Euteleostomi</taxon>
        <taxon>Actinopterygii</taxon>
        <taxon>Neopterygii</taxon>
        <taxon>Teleostei</taxon>
        <taxon>Ostariophysi</taxon>
        <taxon>Cypriniformes</taxon>
        <taxon>Cyprinidae</taxon>
        <taxon>Labeoninae</taxon>
        <taxon>Labeonini</taxon>
        <taxon>Cirrhinus</taxon>
    </lineage>
</organism>
<reference evidence="1 2" key="1">
    <citation type="submission" date="2024-05" db="EMBL/GenBank/DDBJ databases">
        <title>Genome sequencing and assembly of Indian major carp, Cirrhinus mrigala (Hamilton, 1822).</title>
        <authorList>
            <person name="Mohindra V."/>
            <person name="Chowdhury L.M."/>
            <person name="Lal K."/>
            <person name="Jena J.K."/>
        </authorList>
    </citation>
    <scope>NUCLEOTIDE SEQUENCE [LARGE SCALE GENOMIC DNA]</scope>
    <source>
        <strain evidence="1">CM1030</strain>
        <tissue evidence="1">Blood</tissue>
    </source>
</reference>
<dbReference type="EMBL" id="JAMKFB020000001">
    <property type="protein sequence ID" value="KAL0203188.1"/>
    <property type="molecule type" value="Genomic_DNA"/>
</dbReference>
<evidence type="ECO:0000313" key="1">
    <source>
        <dbReference type="EMBL" id="KAL0203188.1"/>
    </source>
</evidence>
<comment type="caution">
    <text evidence="1">The sequence shown here is derived from an EMBL/GenBank/DDBJ whole genome shotgun (WGS) entry which is preliminary data.</text>
</comment>
<feature type="non-terminal residue" evidence="1">
    <location>
        <position position="64"/>
    </location>
</feature>
<dbReference type="Proteomes" id="UP001529510">
    <property type="component" value="Unassembled WGS sequence"/>
</dbReference>
<sequence length="64" mass="7069">EVLDRAQALACDGDQLIEASHYAVDSILPKCSELRAVCEEISGVLKAKKAYLLKAMELYQSLEK</sequence>
<feature type="non-terminal residue" evidence="1">
    <location>
        <position position="1"/>
    </location>
</feature>
<protein>
    <submittedName>
        <fullName evidence="1">Uncharacterized protein</fullName>
    </submittedName>
</protein>